<reference evidence="1 2" key="1">
    <citation type="submission" date="2022-02" db="EMBL/GenBank/DDBJ databases">
        <title>Shinella B3.7 sp. nov., isolated from Sediment (Zhairuo Island).</title>
        <authorList>
            <person name="Chen G."/>
        </authorList>
    </citation>
    <scope>NUCLEOTIDE SEQUENCE [LARGE SCALE GENOMIC DNA]</scope>
    <source>
        <strain evidence="1 2">B3.7</strain>
    </source>
</reference>
<sequence>MASLISCPHCGTRPKEEFMIRGDAAPVRPSAMASDEAWHDYVHLRSNPRGRVREHWQHVAGCRRWLLVERDNLTHAVFSVADAAAEGGQ</sequence>
<organism evidence="1 2">
    <name type="scientific">Shinella sedimenti</name>
    <dbReference type="NCBI Taxonomy" id="2919913"/>
    <lineage>
        <taxon>Bacteria</taxon>
        <taxon>Pseudomonadati</taxon>
        <taxon>Pseudomonadota</taxon>
        <taxon>Alphaproteobacteria</taxon>
        <taxon>Hyphomicrobiales</taxon>
        <taxon>Rhizobiaceae</taxon>
        <taxon>Shinella</taxon>
    </lineage>
</organism>
<evidence type="ECO:0000313" key="1">
    <source>
        <dbReference type="EMBL" id="MCJ8150647.1"/>
    </source>
</evidence>
<dbReference type="Proteomes" id="UP001201844">
    <property type="component" value="Unassembled WGS sequence"/>
</dbReference>
<dbReference type="InterPro" id="IPR006279">
    <property type="entry name" value="SoxD"/>
</dbReference>
<dbReference type="EMBL" id="JAKVIN010000006">
    <property type="protein sequence ID" value="MCJ8150647.1"/>
    <property type="molecule type" value="Genomic_DNA"/>
</dbReference>
<dbReference type="Gene3D" id="3.30.2270.10">
    <property type="entry name" value="Folate-binding superfamily"/>
    <property type="match status" value="1"/>
</dbReference>
<name>A0ABT0CPW3_9HYPH</name>
<comment type="caution">
    <text evidence="1">The sequence shown here is derived from an EMBL/GenBank/DDBJ whole genome shotgun (WGS) entry which is preliminary data.</text>
</comment>
<dbReference type="InterPro" id="IPR038561">
    <property type="entry name" value="SoxD_sf"/>
</dbReference>
<keyword evidence="2" id="KW-1185">Reference proteome</keyword>
<gene>
    <name evidence="1" type="ORF">MKI86_15965</name>
</gene>
<accession>A0ABT0CPW3</accession>
<proteinExistence type="predicted"/>
<dbReference type="RefSeq" id="WP_241602273.1">
    <property type="nucleotide sequence ID" value="NZ_JAKVIN010000006.1"/>
</dbReference>
<dbReference type="Pfam" id="PF04267">
    <property type="entry name" value="SoxD"/>
    <property type="match status" value="1"/>
</dbReference>
<protein>
    <submittedName>
        <fullName evidence="1">Sarcosine oxidase subunit delta</fullName>
    </submittedName>
</protein>
<evidence type="ECO:0000313" key="2">
    <source>
        <dbReference type="Proteomes" id="UP001201844"/>
    </source>
</evidence>